<feature type="domain" description="HTH araC/xylS-type" evidence="6">
    <location>
        <begin position="164"/>
        <end position="261"/>
    </location>
</feature>
<evidence type="ECO:0000256" key="4">
    <source>
        <dbReference type="ARBA" id="ARBA00023159"/>
    </source>
</evidence>
<dbReference type="PANTHER" id="PTHR11019:SF159">
    <property type="entry name" value="TRANSCRIPTIONAL REGULATOR-RELATED"/>
    <property type="match status" value="1"/>
</dbReference>
<dbReference type="Pfam" id="PF12833">
    <property type="entry name" value="HTH_18"/>
    <property type="match status" value="1"/>
</dbReference>
<dbReference type="GO" id="GO:0043565">
    <property type="term" value="F:sequence-specific DNA binding"/>
    <property type="evidence" value="ECO:0007669"/>
    <property type="project" value="InterPro"/>
</dbReference>
<sequence length="269" mass="29593">MSDASFAPLFDIPPRYAPTAAHPVRVRSRSVDTRVRFGLHLHPWAQVAYTSRGTIRIAVDDTTWIVPPSRAIWIPANVVHDAQIVEPAYLRTLYVHESVAPAALDACRVLEVSPLLRELIVAIDDDAALPTQREQCLGQLIIDELLRSKPLPLGVPLPTDKRLRALCAAIIANPAAGDSLEQLALDVGASVRTISRLFRSELGSSFSEWRQQAVLAHAIPLLSEGMSLSQVAHELGYTSQSAFTAMFRRAFGKSPREFFARDADSRTEP</sequence>
<dbReference type="Proteomes" id="UP000494115">
    <property type="component" value="Unassembled WGS sequence"/>
</dbReference>
<dbReference type="EMBL" id="CADIKM010000020">
    <property type="protein sequence ID" value="CAB3794794.1"/>
    <property type="molecule type" value="Genomic_DNA"/>
</dbReference>
<dbReference type="Pfam" id="PF02311">
    <property type="entry name" value="AraC_binding"/>
    <property type="match status" value="1"/>
</dbReference>
<reference evidence="7 8" key="1">
    <citation type="submission" date="2020-04" db="EMBL/GenBank/DDBJ databases">
        <authorList>
            <person name="De Canck E."/>
        </authorList>
    </citation>
    <scope>NUCLEOTIDE SEQUENCE [LARGE SCALE GENOMIC DNA]</scope>
    <source>
        <strain evidence="7 8">LMG 28138</strain>
    </source>
</reference>
<evidence type="ECO:0000256" key="3">
    <source>
        <dbReference type="ARBA" id="ARBA00023125"/>
    </source>
</evidence>
<evidence type="ECO:0000256" key="5">
    <source>
        <dbReference type="ARBA" id="ARBA00023163"/>
    </source>
</evidence>
<organism evidence="7 8">
    <name type="scientific">Pararobbsia alpina</name>
    <dbReference type="NCBI Taxonomy" id="621374"/>
    <lineage>
        <taxon>Bacteria</taxon>
        <taxon>Pseudomonadati</taxon>
        <taxon>Pseudomonadota</taxon>
        <taxon>Betaproteobacteria</taxon>
        <taxon>Burkholderiales</taxon>
        <taxon>Burkholderiaceae</taxon>
        <taxon>Pararobbsia</taxon>
    </lineage>
</organism>
<evidence type="ECO:0000256" key="1">
    <source>
        <dbReference type="ARBA" id="ARBA00022491"/>
    </source>
</evidence>
<dbReference type="Gene3D" id="2.60.120.10">
    <property type="entry name" value="Jelly Rolls"/>
    <property type="match status" value="1"/>
</dbReference>
<dbReference type="AlphaFoldDB" id="A0A6S7BDJ1"/>
<protein>
    <submittedName>
        <fullName evidence="7">HTH-type transcriptional regulator NimR</fullName>
    </submittedName>
</protein>
<keyword evidence="8" id="KW-1185">Reference proteome</keyword>
<dbReference type="SUPFAM" id="SSF46689">
    <property type="entry name" value="Homeodomain-like"/>
    <property type="match status" value="1"/>
</dbReference>
<dbReference type="CDD" id="cd06124">
    <property type="entry name" value="cupin_NimR-like_N"/>
    <property type="match status" value="1"/>
</dbReference>
<dbReference type="PANTHER" id="PTHR11019">
    <property type="entry name" value="HTH-TYPE TRANSCRIPTIONAL REGULATOR NIMR"/>
    <property type="match status" value="1"/>
</dbReference>
<dbReference type="InterPro" id="IPR011051">
    <property type="entry name" value="RmlC_Cupin_sf"/>
</dbReference>
<evidence type="ECO:0000259" key="6">
    <source>
        <dbReference type="PROSITE" id="PS01124"/>
    </source>
</evidence>
<keyword evidence="2" id="KW-0805">Transcription regulation</keyword>
<dbReference type="InterPro" id="IPR003313">
    <property type="entry name" value="AraC-bd"/>
</dbReference>
<dbReference type="PROSITE" id="PS01124">
    <property type="entry name" value="HTH_ARAC_FAMILY_2"/>
    <property type="match status" value="1"/>
</dbReference>
<dbReference type="InterPro" id="IPR014710">
    <property type="entry name" value="RmlC-like_jellyroll"/>
</dbReference>
<dbReference type="SUPFAM" id="SSF51182">
    <property type="entry name" value="RmlC-like cupins"/>
    <property type="match status" value="1"/>
</dbReference>
<dbReference type="RefSeq" id="WP_175106261.1">
    <property type="nucleotide sequence ID" value="NZ_CADIKM010000020.1"/>
</dbReference>
<keyword evidence="1" id="KW-0678">Repressor</keyword>
<evidence type="ECO:0000313" key="8">
    <source>
        <dbReference type="Proteomes" id="UP000494115"/>
    </source>
</evidence>
<name>A0A6S7BDJ1_9BURK</name>
<keyword evidence="4" id="KW-0010">Activator</keyword>
<keyword evidence="3" id="KW-0238">DNA-binding</keyword>
<dbReference type="GO" id="GO:0003700">
    <property type="term" value="F:DNA-binding transcription factor activity"/>
    <property type="evidence" value="ECO:0007669"/>
    <property type="project" value="InterPro"/>
</dbReference>
<keyword evidence="5" id="KW-0804">Transcription</keyword>
<dbReference type="FunFam" id="1.10.10.60:FF:000132">
    <property type="entry name" value="AraC family transcriptional regulator"/>
    <property type="match status" value="1"/>
</dbReference>
<accession>A0A6S7BDJ1</accession>
<dbReference type="InterPro" id="IPR020449">
    <property type="entry name" value="Tscrpt_reg_AraC-type_HTH"/>
</dbReference>
<proteinExistence type="predicted"/>
<dbReference type="InterPro" id="IPR009057">
    <property type="entry name" value="Homeodomain-like_sf"/>
</dbReference>
<dbReference type="PRINTS" id="PR00032">
    <property type="entry name" value="HTHARAC"/>
</dbReference>
<dbReference type="Gene3D" id="1.10.10.60">
    <property type="entry name" value="Homeodomain-like"/>
    <property type="match status" value="1"/>
</dbReference>
<evidence type="ECO:0000313" key="7">
    <source>
        <dbReference type="EMBL" id="CAB3794794.1"/>
    </source>
</evidence>
<gene>
    <name evidence="7" type="primary">nimR_2</name>
    <name evidence="7" type="ORF">LMG28138_03747</name>
</gene>
<dbReference type="InterPro" id="IPR018060">
    <property type="entry name" value="HTH_AraC"/>
</dbReference>
<dbReference type="SMART" id="SM00342">
    <property type="entry name" value="HTH_ARAC"/>
    <property type="match status" value="1"/>
</dbReference>
<evidence type="ECO:0000256" key="2">
    <source>
        <dbReference type="ARBA" id="ARBA00023015"/>
    </source>
</evidence>